<accession>A0ABQ7MZX5</accession>
<sequence length="114" mass="12697">MSHGVRSIGRPKAAAFFTVRRGEYKAAVLICHFEGDDGDWLFHIFLYQVAKQKSHDKGLLQTIEAEEEIGLDASLVDYTSCVIKTRRAILCKSKSFDLKGKLILGDYGSTCVVL</sequence>
<organism evidence="1 2">
    <name type="scientific">Brassica rapa subsp. trilocularis</name>
    <dbReference type="NCBI Taxonomy" id="1813537"/>
    <lineage>
        <taxon>Eukaryota</taxon>
        <taxon>Viridiplantae</taxon>
        <taxon>Streptophyta</taxon>
        <taxon>Embryophyta</taxon>
        <taxon>Tracheophyta</taxon>
        <taxon>Spermatophyta</taxon>
        <taxon>Magnoliopsida</taxon>
        <taxon>eudicotyledons</taxon>
        <taxon>Gunneridae</taxon>
        <taxon>Pentapetalae</taxon>
        <taxon>rosids</taxon>
        <taxon>malvids</taxon>
        <taxon>Brassicales</taxon>
        <taxon>Brassicaceae</taxon>
        <taxon>Brassiceae</taxon>
        <taxon>Brassica</taxon>
    </lineage>
</organism>
<gene>
    <name evidence="1" type="primary">A03p019520.1_BraROA</name>
    <name evidence="1" type="ORF">IGI04_010343</name>
</gene>
<proteinExistence type="predicted"/>
<protein>
    <submittedName>
        <fullName evidence="1">Uncharacterized protein</fullName>
    </submittedName>
</protein>
<comment type="caution">
    <text evidence="1">The sequence shown here is derived from an EMBL/GenBank/DDBJ whole genome shotgun (WGS) entry which is preliminary data.</text>
</comment>
<reference evidence="1 2" key="1">
    <citation type="submission" date="2021-03" db="EMBL/GenBank/DDBJ databases">
        <authorList>
            <person name="King G.J."/>
            <person name="Bancroft I."/>
            <person name="Baten A."/>
            <person name="Bloomfield J."/>
            <person name="Borpatragohain P."/>
            <person name="He Z."/>
            <person name="Irish N."/>
            <person name="Irwin J."/>
            <person name="Liu K."/>
            <person name="Mauleon R.P."/>
            <person name="Moore J."/>
            <person name="Morris R."/>
            <person name="Ostergaard L."/>
            <person name="Wang B."/>
            <person name="Wells R."/>
        </authorList>
    </citation>
    <scope>NUCLEOTIDE SEQUENCE [LARGE SCALE GENOMIC DNA]</scope>
    <source>
        <strain evidence="1">R-o-18</strain>
        <tissue evidence="1">Leaf</tissue>
    </source>
</reference>
<name>A0ABQ7MZX5_BRACM</name>
<dbReference type="EMBL" id="JADBGQ010000003">
    <property type="protein sequence ID" value="KAG5404224.1"/>
    <property type="molecule type" value="Genomic_DNA"/>
</dbReference>
<dbReference type="Proteomes" id="UP000823674">
    <property type="component" value="Chromosome A03"/>
</dbReference>
<evidence type="ECO:0000313" key="1">
    <source>
        <dbReference type="EMBL" id="KAG5404224.1"/>
    </source>
</evidence>
<keyword evidence="2" id="KW-1185">Reference proteome</keyword>
<evidence type="ECO:0000313" key="2">
    <source>
        <dbReference type="Proteomes" id="UP000823674"/>
    </source>
</evidence>